<accession>A0ABQ9JH72</accession>
<comment type="similarity">
    <text evidence="2">Belongs to the PP2C family.</text>
</comment>
<dbReference type="PANTHER" id="PTHR13832">
    <property type="entry name" value="PROTEIN PHOSPHATASE 2C"/>
    <property type="match status" value="1"/>
</dbReference>
<name>A0ABQ9JH72_9CUCU</name>
<dbReference type="SUPFAM" id="SSF81606">
    <property type="entry name" value="PP2C-like"/>
    <property type="match status" value="2"/>
</dbReference>
<keyword evidence="4" id="KW-0479">Metal-binding</keyword>
<evidence type="ECO:0000256" key="2">
    <source>
        <dbReference type="ARBA" id="ARBA00006702"/>
    </source>
</evidence>
<dbReference type="Gene3D" id="3.60.40.10">
    <property type="entry name" value="PPM-type phosphatase domain"/>
    <property type="match status" value="2"/>
</dbReference>
<gene>
    <name evidence="11" type="ORF">NQ317_013989</name>
</gene>
<keyword evidence="12" id="KW-1185">Reference proteome</keyword>
<dbReference type="EC" id="3.1.3.16" evidence="3"/>
<evidence type="ECO:0000256" key="8">
    <source>
        <dbReference type="ARBA" id="ARBA00023211"/>
    </source>
</evidence>
<evidence type="ECO:0000256" key="4">
    <source>
        <dbReference type="ARBA" id="ARBA00022723"/>
    </source>
</evidence>
<keyword evidence="5" id="KW-0378">Hydrolase</keyword>
<dbReference type="Pfam" id="PF00481">
    <property type="entry name" value="PP2C"/>
    <property type="match status" value="2"/>
</dbReference>
<dbReference type="PROSITE" id="PS01032">
    <property type="entry name" value="PPM_1"/>
    <property type="match status" value="1"/>
</dbReference>
<evidence type="ECO:0000313" key="11">
    <source>
        <dbReference type="EMBL" id="KAJ8976988.1"/>
    </source>
</evidence>
<evidence type="ECO:0000256" key="5">
    <source>
        <dbReference type="ARBA" id="ARBA00022801"/>
    </source>
</evidence>
<feature type="compositionally biased region" description="Polar residues" evidence="9">
    <location>
        <begin position="285"/>
        <end position="299"/>
    </location>
</feature>
<keyword evidence="6" id="KW-0460">Magnesium</keyword>
<proteinExistence type="inferred from homology"/>
<dbReference type="PROSITE" id="PS51746">
    <property type="entry name" value="PPM_2"/>
    <property type="match status" value="1"/>
</dbReference>
<evidence type="ECO:0000256" key="3">
    <source>
        <dbReference type="ARBA" id="ARBA00013081"/>
    </source>
</evidence>
<organism evidence="11 12">
    <name type="scientific">Molorchus minor</name>
    <dbReference type="NCBI Taxonomy" id="1323400"/>
    <lineage>
        <taxon>Eukaryota</taxon>
        <taxon>Metazoa</taxon>
        <taxon>Ecdysozoa</taxon>
        <taxon>Arthropoda</taxon>
        <taxon>Hexapoda</taxon>
        <taxon>Insecta</taxon>
        <taxon>Pterygota</taxon>
        <taxon>Neoptera</taxon>
        <taxon>Endopterygota</taxon>
        <taxon>Coleoptera</taxon>
        <taxon>Polyphaga</taxon>
        <taxon>Cucujiformia</taxon>
        <taxon>Chrysomeloidea</taxon>
        <taxon>Cerambycidae</taxon>
        <taxon>Lamiinae</taxon>
        <taxon>Monochamini</taxon>
        <taxon>Molorchus</taxon>
    </lineage>
</organism>
<feature type="compositionally biased region" description="Basic and acidic residues" evidence="9">
    <location>
        <begin position="79"/>
        <end position="89"/>
    </location>
</feature>
<feature type="region of interest" description="Disordered" evidence="9">
    <location>
        <begin position="270"/>
        <end position="400"/>
    </location>
</feature>
<dbReference type="InterPro" id="IPR000222">
    <property type="entry name" value="PP2C_BS"/>
</dbReference>
<feature type="region of interest" description="Disordered" evidence="9">
    <location>
        <begin position="68"/>
        <end position="89"/>
    </location>
</feature>
<reference evidence="11" key="1">
    <citation type="journal article" date="2023" name="Insect Mol. Biol.">
        <title>Genome sequencing provides insights into the evolution of gene families encoding plant cell wall-degrading enzymes in longhorned beetles.</title>
        <authorList>
            <person name="Shin N.R."/>
            <person name="Okamura Y."/>
            <person name="Kirsch R."/>
            <person name="Pauchet Y."/>
        </authorList>
    </citation>
    <scope>NUCLEOTIDE SEQUENCE</scope>
    <source>
        <strain evidence="11">MMC_N1</strain>
    </source>
</reference>
<dbReference type="InterPro" id="IPR015655">
    <property type="entry name" value="PP2C"/>
</dbReference>
<evidence type="ECO:0000256" key="1">
    <source>
        <dbReference type="ARBA" id="ARBA00001936"/>
    </source>
</evidence>
<dbReference type="InterPro" id="IPR036457">
    <property type="entry name" value="PPM-type-like_dom_sf"/>
</dbReference>
<protein>
    <recommendedName>
        <fullName evidence="3">protein-serine/threonine phosphatase</fullName>
        <ecNumber evidence="3">3.1.3.16</ecNumber>
    </recommendedName>
</protein>
<feature type="compositionally biased region" description="Acidic residues" evidence="9">
    <location>
        <begin position="377"/>
        <end position="400"/>
    </location>
</feature>
<feature type="domain" description="PPM-type phosphatase" evidence="10">
    <location>
        <begin position="1"/>
        <end position="453"/>
    </location>
</feature>
<keyword evidence="8" id="KW-0464">Manganese</keyword>
<dbReference type="PANTHER" id="PTHR13832:SF803">
    <property type="entry name" value="PROTEIN PHOSPHATASE 1G"/>
    <property type="match status" value="1"/>
</dbReference>
<sequence length="453" mass="50345">MQGWRVSQEDAHNCILDFDTDTSYFAVYDGHGGHEVAQYCAQKLPQFIKDLQAYKDDDIIIATLKEMAGEKEAEESDDENKKEDDNDEENVKNLYEEAAMPIEQVIEKYTNLVNPSLKNLKKLDVDKLSKSSFLKVKKESEPSVATSSASSSSEAGGFLNTLILLKVAVLLMELVVHVIITQKFKWLWKQKGSDFFPLQLHSAKDIVSQASKCCTLPQKMGRCFFIHFTLVASISHLEHPNALFLSFSLRDSDDLKEAAVASSNEVEISKDKTSISPLNGEVSETPLNSDITSSSTQENGELKGKGKGKTIVKNKVNTSPVKERPSRNARQLYKTLLEFGQDSEDDTEDEEDKTFEGPNDASSEDDDEGVNAAIEAEASDESSLAEEAEEEEDEIDDEDDEDLEFARNMKEEPGSDSGCTAVVALLRENKLYVANAGDSRCIVCRNEQRIDFG</sequence>
<dbReference type="EMBL" id="JAPWTJ010000602">
    <property type="protein sequence ID" value="KAJ8976988.1"/>
    <property type="molecule type" value="Genomic_DNA"/>
</dbReference>
<evidence type="ECO:0000259" key="10">
    <source>
        <dbReference type="PROSITE" id="PS51746"/>
    </source>
</evidence>
<feature type="compositionally biased region" description="Acidic residues" evidence="9">
    <location>
        <begin position="341"/>
        <end position="353"/>
    </location>
</feature>
<keyword evidence="7" id="KW-0904">Protein phosphatase</keyword>
<comment type="caution">
    <text evidence="11">The sequence shown here is derived from an EMBL/GenBank/DDBJ whole genome shotgun (WGS) entry which is preliminary data.</text>
</comment>
<comment type="cofactor">
    <cofactor evidence="1">
        <name>Mn(2+)</name>
        <dbReference type="ChEBI" id="CHEBI:29035"/>
    </cofactor>
</comment>
<dbReference type="Proteomes" id="UP001162164">
    <property type="component" value="Unassembled WGS sequence"/>
</dbReference>
<evidence type="ECO:0000313" key="12">
    <source>
        <dbReference type="Proteomes" id="UP001162164"/>
    </source>
</evidence>
<evidence type="ECO:0000256" key="7">
    <source>
        <dbReference type="ARBA" id="ARBA00022912"/>
    </source>
</evidence>
<evidence type="ECO:0000256" key="6">
    <source>
        <dbReference type="ARBA" id="ARBA00022842"/>
    </source>
</evidence>
<dbReference type="InterPro" id="IPR001932">
    <property type="entry name" value="PPM-type_phosphatase-like_dom"/>
</dbReference>
<evidence type="ECO:0000256" key="9">
    <source>
        <dbReference type="SAM" id="MobiDB-lite"/>
    </source>
</evidence>